<comment type="caution">
    <text evidence="1">The sequence shown here is derived from an EMBL/GenBank/DDBJ whole genome shotgun (WGS) entry which is preliminary data.</text>
</comment>
<accession>A0A2T3NUB5</accession>
<dbReference type="OrthoDB" id="5342505at2"/>
<protein>
    <submittedName>
        <fullName evidence="1">DUF1826 domain-containing protein</fullName>
    </submittedName>
</protein>
<dbReference type="Proteomes" id="UP000241771">
    <property type="component" value="Unassembled WGS sequence"/>
</dbReference>
<dbReference type="RefSeq" id="WP_036831082.1">
    <property type="nucleotide sequence ID" value="NZ_JGVO01001572.1"/>
</dbReference>
<evidence type="ECO:0000313" key="1">
    <source>
        <dbReference type="EMBL" id="PSW19886.1"/>
    </source>
</evidence>
<evidence type="ECO:0000313" key="2">
    <source>
        <dbReference type="Proteomes" id="UP000241771"/>
    </source>
</evidence>
<keyword evidence="2" id="KW-1185">Reference proteome</keyword>
<dbReference type="AlphaFoldDB" id="A0A2T3NUB5"/>
<organism evidence="1 2">
    <name type="scientific">Photobacterium sanctipauli</name>
    <dbReference type="NCBI Taxonomy" id="1342794"/>
    <lineage>
        <taxon>Bacteria</taxon>
        <taxon>Pseudomonadati</taxon>
        <taxon>Pseudomonadota</taxon>
        <taxon>Gammaproteobacteria</taxon>
        <taxon>Vibrionales</taxon>
        <taxon>Vibrionaceae</taxon>
        <taxon>Photobacterium</taxon>
    </lineage>
</organism>
<sequence length="227" mass="25517">MTAAIKEPLSSDDDVAPEYLNFFSSGKHPTVLTDIYQEHTNIAIWQRSFNKELKEAVNQFIDANETFEKSLTLSPQNAFAELEQMTKGTAPKVLLDNIAELIDMFCCLFDLERAGLRLAVLKTAMCPRFHTDKVPCRLVTTYHGIATEWLPNHALNRSKLGHGSNGRPDSVSGLYTKEADIQQLTSGDVALLKGERWVGNENTGLVHRSPTLLNDERRLLLTLDFRE</sequence>
<dbReference type="InterPro" id="IPR014955">
    <property type="entry name" value="DUF1826"/>
</dbReference>
<name>A0A2T3NUB5_9GAMM</name>
<dbReference type="Pfam" id="PF08856">
    <property type="entry name" value="DUF1826"/>
    <property type="match status" value="1"/>
</dbReference>
<dbReference type="EMBL" id="PYMA01000005">
    <property type="protein sequence ID" value="PSW19886.1"/>
    <property type="molecule type" value="Genomic_DNA"/>
</dbReference>
<proteinExistence type="predicted"/>
<gene>
    <name evidence="1" type="ORF">C9I98_10515</name>
</gene>
<reference evidence="1 2" key="1">
    <citation type="submission" date="2018-01" db="EMBL/GenBank/DDBJ databases">
        <title>Whole genome sequencing of Histamine producing bacteria.</title>
        <authorList>
            <person name="Butler K."/>
        </authorList>
    </citation>
    <scope>NUCLEOTIDE SEQUENCE [LARGE SCALE GENOMIC DNA]</scope>
    <source>
        <strain evidence="1 2">DSM 100436</strain>
    </source>
</reference>